<feature type="region of interest" description="Disordered" evidence="1">
    <location>
        <begin position="299"/>
        <end position="456"/>
    </location>
</feature>
<feature type="non-terminal residue" evidence="3">
    <location>
        <position position="456"/>
    </location>
</feature>
<evidence type="ECO:0000256" key="2">
    <source>
        <dbReference type="SAM" id="SignalP"/>
    </source>
</evidence>
<proteinExistence type="predicted"/>
<dbReference type="InterPro" id="IPR006311">
    <property type="entry name" value="TAT_signal"/>
</dbReference>
<keyword evidence="4" id="KW-1185">Reference proteome</keyword>
<feature type="compositionally biased region" description="Pro residues" evidence="1">
    <location>
        <begin position="368"/>
        <end position="382"/>
    </location>
</feature>
<organism evidence="3 4">
    <name type="scientific">Corynebacterium otitidis ATCC 51513</name>
    <dbReference type="NCBI Taxonomy" id="883169"/>
    <lineage>
        <taxon>Bacteria</taxon>
        <taxon>Bacillati</taxon>
        <taxon>Actinomycetota</taxon>
        <taxon>Actinomycetes</taxon>
        <taxon>Mycobacteriales</taxon>
        <taxon>Corynebacteriaceae</taxon>
        <taxon>Corynebacterium</taxon>
    </lineage>
</organism>
<dbReference type="PROSITE" id="PS51318">
    <property type="entry name" value="TAT"/>
    <property type="match status" value="1"/>
</dbReference>
<accession>K0YSH9</accession>
<reference evidence="3 4" key="1">
    <citation type="submission" date="2012-08" db="EMBL/GenBank/DDBJ databases">
        <title>The Genome Sequence of Turicella otitidis ATCC 51513.</title>
        <authorList>
            <consortium name="The Broad Institute Genome Sequencing Platform"/>
            <person name="Earl A."/>
            <person name="Ward D."/>
            <person name="Feldgarden M."/>
            <person name="Gevers D."/>
            <person name="Huys G."/>
            <person name="Walker B."/>
            <person name="Young S.K."/>
            <person name="Zeng Q."/>
            <person name="Gargeya S."/>
            <person name="Fitzgerald M."/>
            <person name="Haas B."/>
            <person name="Abouelleil A."/>
            <person name="Alvarado L."/>
            <person name="Arachchi H.M."/>
            <person name="Berlin A.M."/>
            <person name="Chapman S.B."/>
            <person name="Goldberg J."/>
            <person name="Griggs A."/>
            <person name="Gujja S."/>
            <person name="Hansen M."/>
            <person name="Howarth C."/>
            <person name="Imamovic A."/>
            <person name="Larimer J."/>
            <person name="McCowen C."/>
            <person name="Montmayeur A."/>
            <person name="Murphy C."/>
            <person name="Neiman D."/>
            <person name="Pearson M."/>
            <person name="Priest M."/>
            <person name="Roberts A."/>
            <person name="Saif S."/>
            <person name="Shea T."/>
            <person name="Sisk P."/>
            <person name="Sykes S."/>
            <person name="Wortman J."/>
            <person name="Nusbaum C."/>
            <person name="Birren B."/>
        </authorList>
    </citation>
    <scope>NUCLEOTIDE SEQUENCE [LARGE SCALE GENOMIC DNA]</scope>
    <source>
        <strain evidence="3 4">ATCC 51513</strain>
    </source>
</reference>
<protein>
    <recommendedName>
        <fullName evidence="5">Fibronectin type-III domain-containing protein</fullName>
    </recommendedName>
</protein>
<dbReference type="AlphaFoldDB" id="K0YSH9"/>
<evidence type="ECO:0008006" key="5">
    <source>
        <dbReference type="Google" id="ProtNLM"/>
    </source>
</evidence>
<name>K0YSH9_9CORY</name>
<feature type="compositionally biased region" description="Basic and acidic residues" evidence="1">
    <location>
        <begin position="395"/>
        <end position="412"/>
    </location>
</feature>
<dbReference type="CDD" id="cd00063">
    <property type="entry name" value="FN3"/>
    <property type="match status" value="1"/>
</dbReference>
<dbReference type="STRING" id="29321.AAV33_00025"/>
<dbReference type="InterPro" id="IPR003961">
    <property type="entry name" value="FN3_dom"/>
</dbReference>
<evidence type="ECO:0000256" key="1">
    <source>
        <dbReference type="SAM" id="MobiDB-lite"/>
    </source>
</evidence>
<gene>
    <name evidence="3" type="ORF">HMPREF9719_00714</name>
</gene>
<comment type="caution">
    <text evidence="3">The sequence shown here is derived from an EMBL/GenBank/DDBJ whole genome shotgun (WGS) entry which is preliminary data.</text>
</comment>
<feature type="signal peptide" evidence="2">
    <location>
        <begin position="1"/>
        <end position="26"/>
    </location>
</feature>
<evidence type="ECO:0000313" key="3">
    <source>
        <dbReference type="EMBL" id="EJZ82489.1"/>
    </source>
</evidence>
<feature type="chain" id="PRO_5038519404" description="Fibronectin type-III domain-containing protein" evidence="2">
    <location>
        <begin position="27"/>
        <end position="456"/>
    </location>
</feature>
<evidence type="ECO:0000313" key="4">
    <source>
        <dbReference type="Proteomes" id="UP000006078"/>
    </source>
</evidence>
<dbReference type="Proteomes" id="UP000006078">
    <property type="component" value="Unassembled WGS sequence"/>
</dbReference>
<dbReference type="eggNOG" id="ENOG5032SP6">
    <property type="taxonomic scope" value="Bacteria"/>
</dbReference>
<feature type="compositionally biased region" description="Low complexity" evidence="1">
    <location>
        <begin position="307"/>
        <end position="362"/>
    </location>
</feature>
<keyword evidence="2" id="KW-0732">Signal</keyword>
<sequence>MRRSSLPRRAAALAAATLALGSLTTAALPAALAAPAPGGPAAESRPSPITLDVTATQNGREIDLSGGLADLDVTQPTVFRFRGENYLPAADSAAVNGTYVMVADQEKWRVGEEIHMTGDGDALVADWITPAQIKKGGGSWERTLTVGGDTFKPGRSYVVGAAAAHALVLSERHFDRGFSFTVPEATHGPGVPAPVAVRAAVDEKRNVKVEWDYDKSIPGTRFRVTLRCVAECGPLNADRPRQVDVSRSAGREYTFTDSDPGVYVASVYAARDGEDGEPVFSPEAHSAPIAVGDVTIPEELLTPPAPGTTAATSAPGTAAPTTGPSTGAPSTTTTTTEPTSAETAGTEPTSTTPSSISQTPPTGGDGETPPPNQEPTPQPPATEGPAGETPDETAPTDKKPAGDEPANGEKQDAPSAAGADGEKPTGAAAAQAQGEKRPAPAASPAPAAKPQQPAPA</sequence>
<feature type="compositionally biased region" description="Low complexity" evidence="1">
    <location>
        <begin position="439"/>
        <end position="456"/>
    </location>
</feature>
<dbReference type="HOGENOM" id="CLU_602084_0_0_11"/>
<dbReference type="EMBL" id="AHAE01000032">
    <property type="protein sequence ID" value="EJZ82489.1"/>
    <property type="molecule type" value="Genomic_DNA"/>
</dbReference>